<dbReference type="GO" id="GO:0005634">
    <property type="term" value="C:nucleus"/>
    <property type="evidence" value="ECO:0007669"/>
    <property type="project" value="InterPro"/>
</dbReference>
<evidence type="ECO:0000313" key="1">
    <source>
        <dbReference type="EMBL" id="PWA89252.1"/>
    </source>
</evidence>
<dbReference type="AlphaFoldDB" id="A0A2U1PU65"/>
<dbReference type="InterPro" id="IPR053729">
    <property type="entry name" value="MAD2L1BP_domain_sf"/>
</dbReference>
<dbReference type="OrthoDB" id="768308at2759"/>
<sequence>MELRSGLEIDANLVLSESYIKKLQIIAIMIVTVIYCLRALNLRILQDLNLEFDGLNTEYKDLEVVLAQTAMKGSERRIHMGRKREVKHGIKRLEKLMKTVASTQTALQLLFSEMPHVEAVILILGGSPGRPRHVYEVAFSHGPGVRSDPSDFTRTRVAEGISRKVLYRCSLFSMSSGHWYPKVLDLILMQVFFDQLESYVIKTMSLLEMGEFKSILKLCNFLGPSRLFLLVKAHSSFNMPQHFLPKRDFRYNKKSRSVGFRKLMICCRTKRDHPKGCLLPAVTATQRGASCGLPRLENTPKKCAFAANFLHIKGTFVQDREVQCVEGDSSWIFWWWKEGLHRHIRGLCLFSMLGYAKTIYFDLLILK</sequence>
<name>A0A2U1PU65_ARTAN</name>
<evidence type="ECO:0000313" key="2">
    <source>
        <dbReference type="Proteomes" id="UP000245207"/>
    </source>
</evidence>
<reference evidence="1 2" key="1">
    <citation type="journal article" date="2018" name="Mol. Plant">
        <title>The genome of Artemisia annua provides insight into the evolution of Asteraceae family and artemisinin biosynthesis.</title>
        <authorList>
            <person name="Shen Q."/>
            <person name="Zhang L."/>
            <person name="Liao Z."/>
            <person name="Wang S."/>
            <person name="Yan T."/>
            <person name="Shi P."/>
            <person name="Liu M."/>
            <person name="Fu X."/>
            <person name="Pan Q."/>
            <person name="Wang Y."/>
            <person name="Lv Z."/>
            <person name="Lu X."/>
            <person name="Zhang F."/>
            <person name="Jiang W."/>
            <person name="Ma Y."/>
            <person name="Chen M."/>
            <person name="Hao X."/>
            <person name="Li L."/>
            <person name="Tang Y."/>
            <person name="Lv G."/>
            <person name="Zhou Y."/>
            <person name="Sun X."/>
            <person name="Brodelius P.E."/>
            <person name="Rose J.K.C."/>
            <person name="Tang K."/>
        </authorList>
    </citation>
    <scope>NUCLEOTIDE SEQUENCE [LARGE SCALE GENOMIC DNA]</scope>
    <source>
        <strain evidence="2">cv. Huhao1</strain>
        <tissue evidence="1">Leaf</tissue>
    </source>
</reference>
<dbReference type="Gene3D" id="3.30.900.20">
    <property type="match status" value="2"/>
</dbReference>
<dbReference type="EMBL" id="PKPP01000735">
    <property type="protein sequence ID" value="PWA89252.1"/>
    <property type="molecule type" value="Genomic_DNA"/>
</dbReference>
<dbReference type="PANTHER" id="PTHR15681">
    <property type="entry name" value="MAD2L1-BINDING PROTEIN"/>
    <property type="match status" value="1"/>
</dbReference>
<dbReference type="GO" id="GO:0007096">
    <property type="term" value="P:regulation of exit from mitosis"/>
    <property type="evidence" value="ECO:0007669"/>
    <property type="project" value="InterPro"/>
</dbReference>
<protein>
    <submittedName>
        <fullName evidence="1">Uncharacterized protein</fullName>
    </submittedName>
</protein>
<dbReference type="Proteomes" id="UP000245207">
    <property type="component" value="Unassembled WGS sequence"/>
</dbReference>
<gene>
    <name evidence="1" type="ORF">CTI12_AA012320</name>
</gene>
<comment type="caution">
    <text evidence="1">The sequence shown here is derived from an EMBL/GenBank/DDBJ whole genome shotgun (WGS) entry which is preliminary data.</text>
</comment>
<accession>A0A2U1PU65</accession>
<dbReference type="InterPro" id="IPR009511">
    <property type="entry name" value="MAD1/Cdc20-bound-Mad2-bd"/>
</dbReference>
<organism evidence="1 2">
    <name type="scientific">Artemisia annua</name>
    <name type="common">Sweet wormwood</name>
    <dbReference type="NCBI Taxonomy" id="35608"/>
    <lineage>
        <taxon>Eukaryota</taxon>
        <taxon>Viridiplantae</taxon>
        <taxon>Streptophyta</taxon>
        <taxon>Embryophyta</taxon>
        <taxon>Tracheophyta</taxon>
        <taxon>Spermatophyta</taxon>
        <taxon>Magnoliopsida</taxon>
        <taxon>eudicotyledons</taxon>
        <taxon>Gunneridae</taxon>
        <taxon>Pentapetalae</taxon>
        <taxon>asterids</taxon>
        <taxon>campanulids</taxon>
        <taxon>Asterales</taxon>
        <taxon>Asteraceae</taxon>
        <taxon>Asteroideae</taxon>
        <taxon>Anthemideae</taxon>
        <taxon>Artemisiinae</taxon>
        <taxon>Artemisia</taxon>
    </lineage>
</organism>
<keyword evidence="2" id="KW-1185">Reference proteome</keyword>
<dbReference type="STRING" id="35608.A0A2U1PU65"/>
<dbReference type="PANTHER" id="PTHR15681:SF1">
    <property type="entry name" value="MAD2L1-BINDING PROTEIN"/>
    <property type="match status" value="1"/>
</dbReference>
<proteinExistence type="predicted"/>